<dbReference type="GeneID" id="120271600"/>
<dbReference type="CDD" id="cd00303">
    <property type="entry name" value="retropepsin_like"/>
    <property type="match status" value="1"/>
</dbReference>
<dbReference type="PANTHER" id="PTHR33067:SF35">
    <property type="entry name" value="ASPARTIC PEPTIDASE DDI1-TYPE DOMAIN-CONTAINING PROTEIN"/>
    <property type="match status" value="1"/>
</dbReference>
<evidence type="ECO:0000313" key="2">
    <source>
        <dbReference type="RefSeq" id="XP_039134213.1"/>
    </source>
</evidence>
<dbReference type="PANTHER" id="PTHR33067">
    <property type="entry name" value="RNA-DIRECTED DNA POLYMERASE-RELATED"/>
    <property type="match status" value="1"/>
</dbReference>
<dbReference type="Gene3D" id="2.40.70.10">
    <property type="entry name" value="Acid Proteases"/>
    <property type="match status" value="1"/>
</dbReference>
<dbReference type="AlphaFoldDB" id="A0AB40C390"/>
<dbReference type="Proteomes" id="UP001515500">
    <property type="component" value="Chromosome 11"/>
</dbReference>
<organism evidence="1 2">
    <name type="scientific">Dioscorea cayennensis subsp. rotundata</name>
    <name type="common">White Guinea yam</name>
    <name type="synonym">Dioscorea rotundata</name>
    <dbReference type="NCBI Taxonomy" id="55577"/>
    <lineage>
        <taxon>Eukaryota</taxon>
        <taxon>Viridiplantae</taxon>
        <taxon>Streptophyta</taxon>
        <taxon>Embryophyta</taxon>
        <taxon>Tracheophyta</taxon>
        <taxon>Spermatophyta</taxon>
        <taxon>Magnoliopsida</taxon>
        <taxon>Liliopsida</taxon>
        <taxon>Dioscoreales</taxon>
        <taxon>Dioscoreaceae</taxon>
        <taxon>Dioscorea</taxon>
    </lineage>
</organism>
<evidence type="ECO:0000313" key="1">
    <source>
        <dbReference type="Proteomes" id="UP001515500"/>
    </source>
</evidence>
<dbReference type="InterPro" id="IPR021109">
    <property type="entry name" value="Peptidase_aspartic_dom_sf"/>
</dbReference>
<gene>
    <name evidence="2" type="primary">LOC120271600</name>
</gene>
<reference evidence="2" key="1">
    <citation type="submission" date="2025-08" db="UniProtKB">
        <authorList>
            <consortium name="RefSeq"/>
        </authorList>
    </citation>
    <scope>IDENTIFICATION</scope>
</reference>
<proteinExistence type="predicted"/>
<dbReference type="RefSeq" id="XP_039134213.1">
    <property type="nucleotide sequence ID" value="XM_039278279.1"/>
</dbReference>
<keyword evidence="1" id="KW-1185">Reference proteome</keyword>
<sequence length="143" mass="16073">MPRYVKFLKDLLTNKRKMEESVAVVMKGSCSAMLRKNLPNKMKDPRSFIISCAIGGLEEDKALAVSEGSINVMLYTLFQILGLGEPRPTRMTLQLADHSVHHPRGIIEDVLVKVDKYNFPANFVVLDVDEDAEVPLIMGRPFL</sequence>
<accession>A0AB40C390</accession>
<protein>
    <submittedName>
        <fullName evidence="2">Uncharacterized protein LOC120271600</fullName>
    </submittedName>
</protein>
<name>A0AB40C390_DIOCR</name>